<dbReference type="PRINTS" id="PR01179">
    <property type="entry name" value="ODADCRBXLASE"/>
</dbReference>
<dbReference type="InterPro" id="IPR022644">
    <property type="entry name" value="De-COase2_N"/>
</dbReference>
<dbReference type="InterPro" id="IPR022657">
    <property type="entry name" value="De-COase2_CS"/>
</dbReference>
<evidence type="ECO:0000256" key="3">
    <source>
        <dbReference type="ARBA" id="ARBA00022898"/>
    </source>
</evidence>
<dbReference type="PANTHER" id="PTHR43727">
    <property type="entry name" value="DIAMINOPIMELATE DECARBOXYLASE"/>
    <property type="match status" value="1"/>
</dbReference>
<comment type="subunit">
    <text evidence="5">Homodimer.</text>
</comment>
<feature type="modified residue" description="N6-(pyridoxal phosphate)lysine" evidence="5">
    <location>
        <position position="65"/>
    </location>
</feature>
<dbReference type="PANTHER" id="PTHR43727:SF2">
    <property type="entry name" value="GROUP IV DECARBOXYLASE"/>
    <property type="match status" value="1"/>
</dbReference>
<dbReference type="Gene3D" id="3.20.20.10">
    <property type="entry name" value="Alanine racemase"/>
    <property type="match status" value="1"/>
</dbReference>
<comment type="cofactor">
    <cofactor evidence="1 5 7">
        <name>pyridoxal 5'-phosphate</name>
        <dbReference type="ChEBI" id="CHEBI:597326"/>
    </cofactor>
</comment>
<dbReference type="SUPFAM" id="SSF50621">
    <property type="entry name" value="Alanine racemase C-terminal domain-like"/>
    <property type="match status" value="1"/>
</dbReference>
<comment type="function">
    <text evidence="5">Specifically catalyzes the decarboxylation of meso-diaminopimelate (meso-DAP) to L-lysine.</text>
</comment>
<feature type="domain" description="Orn/DAP/Arg decarboxylase 2 N-terminal" evidence="8">
    <location>
        <begin position="42"/>
        <end position="287"/>
    </location>
</feature>
<evidence type="ECO:0000256" key="7">
    <source>
        <dbReference type="RuleBase" id="RU003738"/>
    </source>
</evidence>
<dbReference type="HAMAP" id="MF_02120">
    <property type="entry name" value="LysA"/>
    <property type="match status" value="1"/>
</dbReference>
<dbReference type="InterPro" id="IPR009006">
    <property type="entry name" value="Ala_racemase/Decarboxylase_C"/>
</dbReference>
<keyword evidence="2 5" id="KW-0210">Decarboxylase</keyword>
<feature type="binding site" evidence="5">
    <location>
        <position position="319"/>
    </location>
    <ligand>
        <name>substrate</name>
    </ligand>
</feature>
<comment type="caution">
    <text evidence="9">The sequence shown here is derived from an EMBL/GenBank/DDBJ whole genome shotgun (WGS) entry which is preliminary data.</text>
</comment>
<keyword evidence="4 5" id="KW-0456">Lyase</keyword>
<evidence type="ECO:0000313" key="9">
    <source>
        <dbReference type="EMBL" id="MFC5581693.1"/>
    </source>
</evidence>
<dbReference type="PRINTS" id="PR01181">
    <property type="entry name" value="DAPDCRBXLASE"/>
</dbReference>
<feature type="binding site" evidence="5">
    <location>
        <position position="378"/>
    </location>
    <ligand>
        <name>substrate</name>
    </ligand>
</feature>
<dbReference type="PROSITE" id="PS00879">
    <property type="entry name" value="ODR_DC_2_2"/>
    <property type="match status" value="1"/>
</dbReference>
<dbReference type="RefSeq" id="WP_377327071.1">
    <property type="nucleotide sequence ID" value="NZ_JBHSNG010000010.1"/>
</dbReference>
<comment type="pathway">
    <text evidence="5 7">Amino-acid biosynthesis; L-lysine biosynthesis via DAP pathway; L-lysine from DL-2,6-diaminopimelate: step 1/1.</text>
</comment>
<keyword evidence="5" id="KW-0028">Amino-acid biosynthesis</keyword>
<dbReference type="Pfam" id="PF02784">
    <property type="entry name" value="Orn_Arg_deC_N"/>
    <property type="match status" value="1"/>
</dbReference>
<feature type="binding site" evidence="5">
    <location>
        <position position="283"/>
    </location>
    <ligand>
        <name>substrate</name>
    </ligand>
</feature>
<feature type="binding site" evidence="5">
    <location>
        <begin position="280"/>
        <end position="283"/>
    </location>
    <ligand>
        <name>pyridoxal 5'-phosphate</name>
        <dbReference type="ChEBI" id="CHEBI:597326"/>
    </ligand>
</feature>
<dbReference type="NCBIfam" id="TIGR01048">
    <property type="entry name" value="lysA"/>
    <property type="match status" value="1"/>
</dbReference>
<dbReference type="InterPro" id="IPR002986">
    <property type="entry name" value="DAP_deCOOHase_LysA"/>
</dbReference>
<evidence type="ECO:0000256" key="6">
    <source>
        <dbReference type="NCBIfam" id="TIGR01048"/>
    </source>
</evidence>
<dbReference type="EMBL" id="JBHSNG010000010">
    <property type="protein sequence ID" value="MFC5581693.1"/>
    <property type="molecule type" value="Genomic_DNA"/>
</dbReference>
<dbReference type="EC" id="4.1.1.20" evidence="5 6"/>
<evidence type="ECO:0000256" key="5">
    <source>
        <dbReference type="HAMAP-Rule" id="MF_02120"/>
    </source>
</evidence>
<protein>
    <recommendedName>
        <fullName evidence="5 6">Diaminopimelate decarboxylase</fullName>
        <shortName evidence="5">DAP decarboxylase</shortName>
        <shortName evidence="5">DAPDC</shortName>
        <ecNumber evidence="5 6">4.1.1.20</ecNumber>
    </recommendedName>
</protein>
<evidence type="ECO:0000313" key="10">
    <source>
        <dbReference type="Proteomes" id="UP001596111"/>
    </source>
</evidence>
<evidence type="ECO:0000256" key="2">
    <source>
        <dbReference type="ARBA" id="ARBA00022793"/>
    </source>
</evidence>
<feature type="binding site" evidence="5">
    <location>
        <position position="350"/>
    </location>
    <ligand>
        <name>substrate</name>
    </ligand>
</feature>
<evidence type="ECO:0000256" key="4">
    <source>
        <dbReference type="ARBA" id="ARBA00023239"/>
    </source>
</evidence>
<sequence length="427" mass="45631">MTPGSAATAPSFAADTAIDDVDLAALADRLGTPLHAYSSSAIRQRIGGLQAALSGLDATICYAVKANPNLAILQLMANAGVGADIVSAGEMRRSLHAGMSAERIVFSGVGKTADEIAGALSVGIHRFNVESHDELLTLQRLAGAQGVTARAAVRINPDVDAHTHAKISTGKSENKFGVSIDEARHWFAERSLLPHVQLDGLHVHIGSQILALEPFRLALQRVAAFRRELEQAGHPVNSIDVGGGLGVCYRAGEDHPVAAADYVAAIREALAGYRGRLLLEPGRYLVAEAGVLLTRVIRVKPGIARQFLVVDAAMNDLQRPSLYDAWHDIVPVSGEPRTPTTYDIVGPVCESGDTFARNRVMPECMAGDLLLIKATGAYGASMASTYNSRPLAPEVLLNQGRYAVVRRRQHFEEMIAGEQPAHHWETT</sequence>
<proteinExistence type="inferred from homology"/>
<dbReference type="Gene3D" id="2.40.37.10">
    <property type="entry name" value="Lyase, Ornithine Decarboxylase, Chain A, domain 1"/>
    <property type="match status" value="1"/>
</dbReference>
<keyword evidence="3 5" id="KW-0663">Pyridoxal phosphate</keyword>
<keyword evidence="10" id="KW-1185">Reference proteome</keyword>
<feature type="binding site" evidence="5">
    <location>
        <position position="378"/>
    </location>
    <ligand>
        <name>pyridoxal 5'-phosphate</name>
        <dbReference type="ChEBI" id="CHEBI:597326"/>
    </ligand>
</feature>
<evidence type="ECO:0000256" key="1">
    <source>
        <dbReference type="ARBA" id="ARBA00001933"/>
    </source>
</evidence>
<dbReference type="Proteomes" id="UP001596111">
    <property type="component" value="Unassembled WGS sequence"/>
</dbReference>
<gene>
    <name evidence="5 9" type="primary">lysA</name>
    <name evidence="9" type="ORF">ACFPPB_11280</name>
</gene>
<feature type="binding site" evidence="5">
    <location>
        <position position="244"/>
    </location>
    <ligand>
        <name>pyridoxal 5'-phosphate</name>
        <dbReference type="ChEBI" id="CHEBI:597326"/>
    </ligand>
</feature>
<dbReference type="CDD" id="cd06828">
    <property type="entry name" value="PLPDE_III_DapDC"/>
    <property type="match status" value="1"/>
</dbReference>
<reference evidence="10" key="1">
    <citation type="journal article" date="2019" name="Int. J. Syst. Evol. Microbiol.">
        <title>The Global Catalogue of Microorganisms (GCM) 10K type strain sequencing project: providing services to taxonomists for standard genome sequencing and annotation.</title>
        <authorList>
            <consortium name="The Broad Institute Genomics Platform"/>
            <consortium name="The Broad Institute Genome Sequencing Center for Infectious Disease"/>
            <person name="Wu L."/>
            <person name="Ma J."/>
        </authorList>
    </citation>
    <scope>NUCLEOTIDE SEQUENCE [LARGE SCALE GENOMIC DNA]</scope>
    <source>
        <strain evidence="10">CGMCC 1.13587</strain>
    </source>
</reference>
<accession>A0ABW0SXX5</accession>
<keyword evidence="5 7" id="KW-0457">Lysine biosynthesis</keyword>
<organism evidence="9 10">
    <name type="scientific">Rhodanobacter terrae</name>
    <dbReference type="NCBI Taxonomy" id="418647"/>
    <lineage>
        <taxon>Bacteria</taxon>
        <taxon>Pseudomonadati</taxon>
        <taxon>Pseudomonadota</taxon>
        <taxon>Gammaproteobacteria</taxon>
        <taxon>Lysobacterales</taxon>
        <taxon>Rhodanobacteraceae</taxon>
        <taxon>Rhodanobacter</taxon>
    </lineage>
</organism>
<comment type="catalytic activity">
    <reaction evidence="5 7">
        <text>meso-2,6-diaminopimelate + H(+) = L-lysine + CO2</text>
        <dbReference type="Rhea" id="RHEA:15101"/>
        <dbReference type="ChEBI" id="CHEBI:15378"/>
        <dbReference type="ChEBI" id="CHEBI:16526"/>
        <dbReference type="ChEBI" id="CHEBI:32551"/>
        <dbReference type="ChEBI" id="CHEBI:57791"/>
        <dbReference type="EC" id="4.1.1.20"/>
    </reaction>
</comment>
<name>A0ABW0SXX5_9GAMM</name>
<comment type="similarity">
    <text evidence="5">Belongs to the Orn/Lys/Arg decarboxylase class-II family. LysA subfamily.</text>
</comment>
<evidence type="ECO:0000259" key="8">
    <source>
        <dbReference type="Pfam" id="PF02784"/>
    </source>
</evidence>
<dbReference type="InterPro" id="IPR000183">
    <property type="entry name" value="Orn/DAP/Arg_de-COase"/>
</dbReference>
<dbReference type="GO" id="GO:0008836">
    <property type="term" value="F:diaminopimelate decarboxylase activity"/>
    <property type="evidence" value="ECO:0007669"/>
    <property type="project" value="UniProtKB-EC"/>
</dbReference>
<feature type="binding site" evidence="5">
    <location>
        <position position="323"/>
    </location>
    <ligand>
        <name>substrate</name>
    </ligand>
</feature>
<dbReference type="SUPFAM" id="SSF51419">
    <property type="entry name" value="PLP-binding barrel"/>
    <property type="match status" value="1"/>
</dbReference>
<dbReference type="InterPro" id="IPR022653">
    <property type="entry name" value="De-COase2_pyr-phos_BS"/>
</dbReference>
<dbReference type="InterPro" id="IPR029066">
    <property type="entry name" value="PLP-binding_barrel"/>
</dbReference>
<dbReference type="PROSITE" id="PS00878">
    <property type="entry name" value="ODR_DC_2_1"/>
    <property type="match status" value="1"/>
</dbReference>